<keyword evidence="2" id="KW-1133">Transmembrane helix</keyword>
<evidence type="ECO:0008006" key="5">
    <source>
        <dbReference type="Google" id="ProtNLM"/>
    </source>
</evidence>
<comment type="subcellular location">
    <subcellularLocation>
        <location evidence="1">Cell membrane</location>
        <topology evidence="1">Multi-pass membrane protein</topology>
    </subcellularLocation>
</comment>
<dbReference type="GO" id="GO:0015095">
    <property type="term" value="F:magnesium ion transmembrane transporter activity"/>
    <property type="evidence" value="ECO:0007669"/>
    <property type="project" value="TreeGrafter"/>
</dbReference>
<dbReference type="GO" id="GO:0015087">
    <property type="term" value="F:cobalt ion transmembrane transporter activity"/>
    <property type="evidence" value="ECO:0007669"/>
    <property type="project" value="TreeGrafter"/>
</dbReference>
<keyword evidence="4" id="KW-1185">Reference proteome</keyword>
<keyword evidence="2" id="KW-0812">Transmembrane</keyword>
<comment type="caution">
    <text evidence="3">The sequence shown here is derived from an EMBL/GenBank/DDBJ whole genome shotgun (WGS) entry which is preliminary data.</text>
</comment>
<dbReference type="PANTHER" id="PTHR46494:SF1">
    <property type="entry name" value="CORA FAMILY METAL ION TRANSPORTER (EUROFUNG)"/>
    <property type="match status" value="1"/>
</dbReference>
<organism evidence="3 4">
    <name type="scientific">Lachnellula suecica</name>
    <dbReference type="NCBI Taxonomy" id="602035"/>
    <lineage>
        <taxon>Eukaryota</taxon>
        <taxon>Fungi</taxon>
        <taxon>Dikarya</taxon>
        <taxon>Ascomycota</taxon>
        <taxon>Pezizomycotina</taxon>
        <taxon>Leotiomycetes</taxon>
        <taxon>Helotiales</taxon>
        <taxon>Lachnaceae</taxon>
        <taxon>Lachnellula</taxon>
    </lineage>
</organism>
<evidence type="ECO:0000256" key="2">
    <source>
        <dbReference type="SAM" id="Phobius"/>
    </source>
</evidence>
<dbReference type="GO" id="GO:0050897">
    <property type="term" value="F:cobalt ion binding"/>
    <property type="evidence" value="ECO:0007669"/>
    <property type="project" value="TreeGrafter"/>
</dbReference>
<dbReference type="InterPro" id="IPR045861">
    <property type="entry name" value="CorA_cytoplasmic_dom"/>
</dbReference>
<feature type="transmembrane region" description="Helical" evidence="2">
    <location>
        <begin position="487"/>
        <end position="505"/>
    </location>
</feature>
<gene>
    <name evidence="3" type="ORF">LSUE1_G000421</name>
</gene>
<feature type="transmembrane region" description="Helical" evidence="2">
    <location>
        <begin position="453"/>
        <end position="475"/>
    </location>
</feature>
<dbReference type="Gene3D" id="1.20.58.340">
    <property type="entry name" value="Magnesium transport protein CorA, transmembrane region"/>
    <property type="match status" value="1"/>
</dbReference>
<evidence type="ECO:0000313" key="3">
    <source>
        <dbReference type="EMBL" id="TVY85132.1"/>
    </source>
</evidence>
<dbReference type="GO" id="GO:0005886">
    <property type="term" value="C:plasma membrane"/>
    <property type="evidence" value="ECO:0007669"/>
    <property type="project" value="UniProtKB-SubCell"/>
</dbReference>
<sequence>MAESATGPFQNYDNPDVFKESEQFALDPATKNFVVDFGLDEAQIAFDLGEAEFNSILQTPHPAERPIRWINIWGPSRQQEQVIALGEEYGFSRRLKAIILTDPIPPEEDKPLQAKHLWSKHSKDDVELAAKSMDLPGASPHGNPNDFGHYTIAAKMMNYHAIDYGSRFICIGANWMHQETHDSPEVATDKSIIQEGKQRRLYSWLILCNDNTVISLQEYPFDFKNGQDLKATRSNLLSVLSQLSKVKYDATSPLSLQSVRQALADFNHENPGQEGASNLFYYLFDDWRAVYSTVDVFGKRLKKLQKEIFGSVTTKSYDMPDIEIIPRLHILGGQIRQMHHVYEGYKNLVERILEPPKPSATGTHGFATPRSMSMSMSVNATPNQLAAAKEPPVTISRSARARFERLGDRLQLLILSQTEEFQSEKDALMNTYFNINAQKDSKATARLSRAATLLAKLSVLFLPVGLMTSYFSVQIADLQDVYTSKDYWYSFAVIMSISVVALFFFSRLLMWATETLDALTKRCGIWLRHLMFRFRNWIRRMRGGGGG</sequence>
<dbReference type="OrthoDB" id="5430812at2759"/>
<proteinExistence type="predicted"/>
<dbReference type="EMBL" id="QGMK01000027">
    <property type="protein sequence ID" value="TVY85132.1"/>
    <property type="molecule type" value="Genomic_DNA"/>
</dbReference>
<evidence type="ECO:0000256" key="1">
    <source>
        <dbReference type="ARBA" id="ARBA00004651"/>
    </source>
</evidence>
<dbReference type="Proteomes" id="UP000469558">
    <property type="component" value="Unassembled WGS sequence"/>
</dbReference>
<dbReference type="GO" id="GO:0000287">
    <property type="term" value="F:magnesium ion binding"/>
    <property type="evidence" value="ECO:0007669"/>
    <property type="project" value="TreeGrafter"/>
</dbReference>
<keyword evidence="2" id="KW-0472">Membrane</keyword>
<dbReference type="PANTHER" id="PTHR46494">
    <property type="entry name" value="CORA FAMILY METAL ION TRANSPORTER (EUROFUNG)"/>
    <property type="match status" value="1"/>
</dbReference>
<accession>A0A8T9CIZ2</accession>
<dbReference type="AlphaFoldDB" id="A0A8T9CIZ2"/>
<reference evidence="3 4" key="1">
    <citation type="submission" date="2018-05" db="EMBL/GenBank/DDBJ databases">
        <title>Genome sequencing and assembly of the regulated plant pathogen Lachnellula willkommii and related sister species for the development of diagnostic species identification markers.</title>
        <authorList>
            <person name="Giroux E."/>
            <person name="Bilodeau G."/>
        </authorList>
    </citation>
    <scope>NUCLEOTIDE SEQUENCE [LARGE SCALE GENOMIC DNA]</scope>
    <source>
        <strain evidence="3 4">CBS 268.59</strain>
    </source>
</reference>
<dbReference type="SUPFAM" id="SSF143865">
    <property type="entry name" value="CorA soluble domain-like"/>
    <property type="match status" value="1"/>
</dbReference>
<evidence type="ECO:0000313" key="4">
    <source>
        <dbReference type="Proteomes" id="UP000469558"/>
    </source>
</evidence>
<name>A0A8T9CIZ2_9HELO</name>
<protein>
    <recommendedName>
        <fullName evidence="5">ADP-ribosylation factor</fullName>
    </recommendedName>
</protein>